<dbReference type="AlphaFoldDB" id="A0A1X7A4J7"/>
<gene>
    <name evidence="1" type="ORF">ROG8370_03313</name>
</gene>
<accession>A0A1X7A4J7</accession>
<protein>
    <submittedName>
        <fullName evidence="1">Uncharacterized protein</fullName>
    </submittedName>
</protein>
<sequence>MHISFSPVRADHTLAVAYNNETITLNGALYDFQDIPEGEALSQDVLECEHIVTDVVRQDGVIHLTLVLPHGPDAATEVLFPTPVTVTGSGNLVLPGK</sequence>
<reference evidence="2" key="1">
    <citation type="submission" date="2017-03" db="EMBL/GenBank/DDBJ databases">
        <authorList>
            <person name="Rodrigo-Torres L."/>
            <person name="Arahal R.D."/>
            <person name="Lucena T."/>
        </authorList>
    </citation>
    <scope>NUCLEOTIDE SEQUENCE [LARGE SCALE GENOMIC DNA]</scope>
    <source>
        <strain evidence="2">CECT 8370</strain>
    </source>
</reference>
<dbReference type="EMBL" id="FWFJ01000044">
    <property type="protein sequence ID" value="SLN69926.1"/>
    <property type="molecule type" value="Genomic_DNA"/>
</dbReference>
<dbReference type="Proteomes" id="UP000194012">
    <property type="component" value="Unassembled WGS sequence"/>
</dbReference>
<dbReference type="RefSeq" id="WP_085828254.1">
    <property type="nucleotide sequence ID" value="NZ_FWFJ01000044.1"/>
</dbReference>
<evidence type="ECO:0000313" key="2">
    <source>
        <dbReference type="Proteomes" id="UP000194012"/>
    </source>
</evidence>
<organism evidence="1 2">
    <name type="scientific">Roseovarius gaetbuli</name>
    <dbReference type="NCBI Taxonomy" id="1356575"/>
    <lineage>
        <taxon>Bacteria</taxon>
        <taxon>Pseudomonadati</taxon>
        <taxon>Pseudomonadota</taxon>
        <taxon>Alphaproteobacteria</taxon>
        <taxon>Rhodobacterales</taxon>
        <taxon>Roseobacteraceae</taxon>
        <taxon>Roseovarius</taxon>
    </lineage>
</organism>
<evidence type="ECO:0000313" key="1">
    <source>
        <dbReference type="EMBL" id="SLN69926.1"/>
    </source>
</evidence>
<dbReference type="OrthoDB" id="8373799at2"/>
<proteinExistence type="predicted"/>
<name>A0A1X7A4J7_9RHOB</name>
<keyword evidence="2" id="KW-1185">Reference proteome</keyword>